<sequence>MSGSILFEMIMGMEFLLVALETFLLMLLRHKMGHFNIMQTRIGALILQHPTK</sequence>
<gene>
    <name evidence="2" type="ORF">TCM_019524</name>
</gene>
<keyword evidence="1" id="KW-1133">Transmembrane helix</keyword>
<proteinExistence type="predicted"/>
<evidence type="ECO:0000313" key="2">
    <source>
        <dbReference type="EMBL" id="EOY04277.1"/>
    </source>
</evidence>
<dbReference type="Proteomes" id="UP000026915">
    <property type="component" value="Chromosome 4"/>
</dbReference>
<accession>A0A061EIN9</accession>
<keyword evidence="1" id="KW-0472">Membrane</keyword>
<protein>
    <submittedName>
        <fullName evidence="2">Uncharacterized protein</fullName>
    </submittedName>
</protein>
<feature type="transmembrane region" description="Helical" evidence="1">
    <location>
        <begin position="6"/>
        <end position="28"/>
    </location>
</feature>
<evidence type="ECO:0000313" key="3">
    <source>
        <dbReference type="Proteomes" id="UP000026915"/>
    </source>
</evidence>
<dbReference type="InParanoid" id="A0A061EIN9"/>
<reference evidence="2 3" key="1">
    <citation type="journal article" date="2013" name="Genome Biol.">
        <title>The genome sequence of the most widely cultivated cacao type and its use to identify candidate genes regulating pod color.</title>
        <authorList>
            <person name="Motamayor J.C."/>
            <person name="Mockaitis K."/>
            <person name="Schmutz J."/>
            <person name="Haiminen N."/>
            <person name="Iii D.L."/>
            <person name="Cornejo O."/>
            <person name="Findley S.D."/>
            <person name="Zheng P."/>
            <person name="Utro F."/>
            <person name="Royaert S."/>
            <person name="Saski C."/>
            <person name="Jenkins J."/>
            <person name="Podicheti R."/>
            <person name="Zhao M."/>
            <person name="Scheffler B.E."/>
            <person name="Stack J.C."/>
            <person name="Feltus F.A."/>
            <person name="Mustiga G.M."/>
            <person name="Amores F."/>
            <person name="Phillips W."/>
            <person name="Marelli J.P."/>
            <person name="May G.D."/>
            <person name="Shapiro H."/>
            <person name="Ma J."/>
            <person name="Bustamante C.D."/>
            <person name="Schnell R.J."/>
            <person name="Main D."/>
            <person name="Gilbert D."/>
            <person name="Parida L."/>
            <person name="Kuhn D.N."/>
        </authorList>
    </citation>
    <scope>NUCLEOTIDE SEQUENCE [LARGE SCALE GENOMIC DNA]</scope>
    <source>
        <strain evidence="3">cv. Matina 1-6</strain>
    </source>
</reference>
<keyword evidence="1" id="KW-0812">Transmembrane</keyword>
<evidence type="ECO:0000256" key="1">
    <source>
        <dbReference type="SAM" id="Phobius"/>
    </source>
</evidence>
<organism evidence="2 3">
    <name type="scientific">Theobroma cacao</name>
    <name type="common">Cacao</name>
    <name type="synonym">Cocoa</name>
    <dbReference type="NCBI Taxonomy" id="3641"/>
    <lineage>
        <taxon>Eukaryota</taxon>
        <taxon>Viridiplantae</taxon>
        <taxon>Streptophyta</taxon>
        <taxon>Embryophyta</taxon>
        <taxon>Tracheophyta</taxon>
        <taxon>Spermatophyta</taxon>
        <taxon>Magnoliopsida</taxon>
        <taxon>eudicotyledons</taxon>
        <taxon>Gunneridae</taxon>
        <taxon>Pentapetalae</taxon>
        <taxon>rosids</taxon>
        <taxon>malvids</taxon>
        <taxon>Malvales</taxon>
        <taxon>Malvaceae</taxon>
        <taxon>Byttnerioideae</taxon>
        <taxon>Theobroma</taxon>
    </lineage>
</organism>
<keyword evidence="3" id="KW-1185">Reference proteome</keyword>
<dbReference type="EMBL" id="CM001882">
    <property type="protein sequence ID" value="EOY04277.1"/>
    <property type="molecule type" value="Genomic_DNA"/>
</dbReference>
<name>A0A061EIN9_THECC</name>
<dbReference type="AlphaFoldDB" id="A0A061EIN9"/>
<dbReference type="HOGENOM" id="CLU_3091191_0_0_1"/>
<dbReference type="Gramene" id="EOY04277">
    <property type="protein sequence ID" value="EOY04277"/>
    <property type="gene ID" value="TCM_019524"/>
</dbReference>